<name>A0A1Y0EDT3_9RHOB</name>
<feature type="signal peptide" evidence="2">
    <location>
        <begin position="1"/>
        <end position="22"/>
    </location>
</feature>
<dbReference type="Proteomes" id="UP000195273">
    <property type="component" value="Chromosome"/>
</dbReference>
<evidence type="ECO:0000256" key="1">
    <source>
        <dbReference type="SAM" id="Phobius"/>
    </source>
</evidence>
<dbReference type="EMBL" id="CP021431">
    <property type="protein sequence ID" value="ARU01511.1"/>
    <property type="molecule type" value="Genomic_DNA"/>
</dbReference>
<evidence type="ECO:0000313" key="4">
    <source>
        <dbReference type="Proteomes" id="UP000195273"/>
    </source>
</evidence>
<keyword evidence="1" id="KW-0472">Membrane</keyword>
<proteinExistence type="predicted"/>
<keyword evidence="2" id="KW-0732">Signal</keyword>
<dbReference type="RefSeq" id="WP_087208350.1">
    <property type="nucleotide sequence ID" value="NZ_CP021431.1"/>
</dbReference>
<evidence type="ECO:0000313" key="3">
    <source>
        <dbReference type="EMBL" id="ARU01511.1"/>
    </source>
</evidence>
<dbReference type="STRING" id="1122181.GCA_000382265_02163"/>
<accession>A0A1Y0EDT3</accession>
<keyword evidence="1" id="KW-0812">Transmembrane</keyword>
<dbReference type="KEGG" id="lvs:LOKVESSMR4R_02204"/>
<reference evidence="3 4" key="1">
    <citation type="submission" date="2017-05" db="EMBL/GenBank/DDBJ databases">
        <title>Genome Sequence of Loktanella vestfoldensis Strain SMR4r Isolated from a Culture of the Diatom Skeletonema marinoi.</title>
        <authorList>
            <person name="Topel M."/>
            <person name="Pinder M.I.M."/>
            <person name="Johansson O.N."/>
            <person name="Kourtchenko O."/>
            <person name="Godhe A."/>
            <person name="Clarke A.K."/>
        </authorList>
    </citation>
    <scope>NUCLEOTIDE SEQUENCE [LARGE SCALE GENOMIC DNA]</scope>
    <source>
        <strain evidence="3 4">SMR4r</strain>
    </source>
</reference>
<gene>
    <name evidence="3" type="ORF">LOKVESSMR4R_02204</name>
</gene>
<keyword evidence="1" id="KW-1133">Transmembrane helix</keyword>
<dbReference type="AlphaFoldDB" id="A0A1Y0EDT3"/>
<sequence>MRMTNVLATAAAVAALSTTAFAGGLSPEVMEAPVAVVDAAPAGSSVSPAFVVVGVLAALLIAAASD</sequence>
<protein>
    <recommendedName>
        <fullName evidence="5">Ferrochelatase</fullName>
    </recommendedName>
</protein>
<evidence type="ECO:0008006" key="5">
    <source>
        <dbReference type="Google" id="ProtNLM"/>
    </source>
</evidence>
<feature type="transmembrane region" description="Helical" evidence="1">
    <location>
        <begin position="46"/>
        <end position="64"/>
    </location>
</feature>
<organism evidence="3 4">
    <name type="scientific">Yoonia vestfoldensis</name>
    <dbReference type="NCBI Taxonomy" id="245188"/>
    <lineage>
        <taxon>Bacteria</taxon>
        <taxon>Pseudomonadati</taxon>
        <taxon>Pseudomonadota</taxon>
        <taxon>Alphaproteobacteria</taxon>
        <taxon>Rhodobacterales</taxon>
        <taxon>Paracoccaceae</taxon>
        <taxon>Yoonia</taxon>
    </lineage>
</organism>
<feature type="chain" id="PRO_5012078502" description="Ferrochelatase" evidence="2">
    <location>
        <begin position="23"/>
        <end position="66"/>
    </location>
</feature>
<evidence type="ECO:0000256" key="2">
    <source>
        <dbReference type="SAM" id="SignalP"/>
    </source>
</evidence>
<keyword evidence="4" id="KW-1185">Reference proteome</keyword>